<feature type="domain" description="ACT" evidence="8">
    <location>
        <begin position="843"/>
        <end position="927"/>
    </location>
</feature>
<dbReference type="GO" id="GO:0006808">
    <property type="term" value="P:regulation of nitrogen utilization"/>
    <property type="evidence" value="ECO:0007669"/>
    <property type="project" value="UniProtKB-UniRule"/>
</dbReference>
<keyword evidence="11" id="KW-1185">Reference proteome</keyword>
<dbReference type="Gene3D" id="3.30.70.260">
    <property type="match status" value="1"/>
</dbReference>
<accession>A0A1E5Q3K4</accession>
<dbReference type="CDD" id="cd04899">
    <property type="entry name" value="ACT_ACR-UUR-like_2"/>
    <property type="match status" value="1"/>
</dbReference>
<dbReference type="OrthoDB" id="9758038at2"/>
<keyword evidence="6 7" id="KW-0511">Multifunctional enzyme</keyword>
<dbReference type="InterPro" id="IPR003607">
    <property type="entry name" value="HD/PDEase_dom"/>
</dbReference>
<evidence type="ECO:0000256" key="3">
    <source>
        <dbReference type="ARBA" id="ARBA00022737"/>
    </source>
</evidence>
<feature type="region of interest" description="Uridylyltransferase" evidence="7">
    <location>
        <begin position="1"/>
        <end position="374"/>
    </location>
</feature>
<comment type="function">
    <text evidence="7">Modifies, by uridylylation and deuridylylation, the PII regulatory proteins (GlnB and homologs), in response to the nitrogen status of the cell that GlnD senses through the glutamine level. Under low glutamine levels, catalyzes the conversion of the PII proteins and UTP to PII-UMP and PPi, while under higher glutamine levels, GlnD hydrolyzes PII-UMP to PII and UMP (deuridylylation). Thus, controls uridylylation state and activity of the PII proteins, and plays an important role in the regulation of nitrogen metabolism.</text>
</comment>
<comment type="caution">
    <text evidence="10">The sequence shown here is derived from an EMBL/GenBank/DDBJ whole genome shotgun (WGS) entry which is preliminary data.</text>
</comment>
<dbReference type="HAMAP" id="MF_00277">
    <property type="entry name" value="PII_uridylyl_transf"/>
    <property type="match status" value="1"/>
</dbReference>
<dbReference type="PROSITE" id="PS51831">
    <property type="entry name" value="HD"/>
    <property type="match status" value="1"/>
</dbReference>
<dbReference type="InterPro" id="IPR045865">
    <property type="entry name" value="ACT-like_dom_sf"/>
</dbReference>
<keyword evidence="2 7" id="KW-0548">Nucleotidyltransferase</keyword>
<dbReference type="CDD" id="cd00077">
    <property type="entry name" value="HDc"/>
    <property type="match status" value="1"/>
</dbReference>
<dbReference type="CDD" id="cd04900">
    <property type="entry name" value="ACT_UUR-like_1"/>
    <property type="match status" value="1"/>
</dbReference>
<dbReference type="InterPro" id="IPR006674">
    <property type="entry name" value="HD_domain"/>
</dbReference>
<dbReference type="Gene3D" id="1.10.3090.10">
    <property type="entry name" value="cca-adding enzyme, domain 2"/>
    <property type="match status" value="1"/>
</dbReference>
<comment type="cofactor">
    <cofactor evidence="7">
        <name>Mg(2+)</name>
        <dbReference type="ChEBI" id="CHEBI:18420"/>
    </cofactor>
</comment>
<evidence type="ECO:0000259" key="8">
    <source>
        <dbReference type="PROSITE" id="PS51671"/>
    </source>
</evidence>
<dbReference type="EMBL" id="MCGG01000072">
    <property type="protein sequence ID" value="OEJ64333.1"/>
    <property type="molecule type" value="Genomic_DNA"/>
</dbReference>
<dbReference type="SUPFAM" id="SSF81593">
    <property type="entry name" value="Nucleotidyltransferase substrate binding subunit/domain"/>
    <property type="match status" value="1"/>
</dbReference>
<dbReference type="SUPFAM" id="SSF81301">
    <property type="entry name" value="Nucleotidyltransferase"/>
    <property type="match status" value="1"/>
</dbReference>
<evidence type="ECO:0000256" key="6">
    <source>
        <dbReference type="ARBA" id="ARBA00023268"/>
    </source>
</evidence>
<dbReference type="Pfam" id="PF01966">
    <property type="entry name" value="HD"/>
    <property type="match status" value="1"/>
</dbReference>
<dbReference type="Proteomes" id="UP000095347">
    <property type="component" value="Unassembled WGS sequence"/>
</dbReference>
<comment type="activity regulation">
    <text evidence="7">Uridylyltransferase (UTase) activity is inhibited by glutamine, while glutamine activates uridylyl-removing (UR) activity.</text>
</comment>
<comment type="domain">
    <text evidence="7">Has four distinct domains: an N-terminal nucleotidyltransferase (NT) domain responsible for UTase activity, a central HD domain that encodes UR activity, and two C-terminal ACT domains that seem to have a role in glutamine sensing.</text>
</comment>
<dbReference type="RefSeq" id="WP_069959317.1">
    <property type="nucleotide sequence ID" value="NZ_MCGG01000072.1"/>
</dbReference>
<comment type="caution">
    <text evidence="7">Lacks conserved residue(s) required for the propagation of feature annotation.</text>
</comment>
<sequence length="927" mass="104945">MLLKIKNPRAVINRKTFMLALCEIANAASGEGIDLKKPKVRGKILKVFKDGLENGRAEIQRRFEAKEASGAATLLAGAYLLDQLIRTLHEFTITHVYVLPDDAMGLIATGGYGRAEISPQSDLDIMFLLPKKANPTSSTAVEWMLYMLWDMGLKVGHATRSIEEAVKMAKSDITISTSLLEARWICGNHDLFTDFEARFERDAIKGQEAEFVRAKLEERDLRHDRMGDSRYVLEPNLKDGKGGLRDLQTLFWIAKFLYRVNDIAGLVDKGVLDKSDARRFIKAQRFLWTVRCHLHYLAGRPDETISFNVQNDLAQRMDYTDREGVSAVERFMKHYFLVAKDVGDLTRVICAVLEDQHTKKPMLSFPSFNFRRRISAGFKVDGGRLTVEHEDVFKDDPVNLLRLFVEAEKYDLDIHPEALRLVQKNLKRINKRVQKDPVANALFLELLTNIKGPMRGLMRLNESGVFGRFLPDFGRVVAQMQYDMYHVYTVDEHTIRAIDILWKIEQGLLAKDHPLSTEVIKDLQSRRVLYVAVLLHDIAKGRGGDHSVVGAEVATELCPRFGLNEWETETVAWLVLRHLDMNRTAYKRDLDDPKTIKDFVAQVQSPERLRLLLILTVADTRAVGPTVWNNWKASLLRELYYSAQELMTGGLPTQRREARADRVRKKLIDKLDHWSDADVDWYLAQGHANYFLSYPAEELAHHAEIVLNAHNSDTKLYLETRAVENIDVTEVLIHTLDHPGLFASIAGAMSLSGANVVDAKITTLGNGMALDTFWVQDGEEHAIAAPEKIKRLKDRIEAALTGRLRPARELAEERIRRLPSRTNVFEVAPRVLVNNEASQSATVIEVNGRNRQGFLYDVTRALTDFGLQITSAHISTYGERAVDVFYVRDVFGLKVDSPSKIAALKKTVMQAIGTAKGEPIAKVKQTQ</sequence>
<dbReference type="NCBIfam" id="NF003467">
    <property type="entry name" value="PRK05092.1"/>
    <property type="match status" value="1"/>
</dbReference>
<keyword evidence="3" id="KW-0677">Repeat</keyword>
<dbReference type="InterPro" id="IPR010043">
    <property type="entry name" value="UTase/UR"/>
</dbReference>
<evidence type="ECO:0000256" key="2">
    <source>
        <dbReference type="ARBA" id="ARBA00022695"/>
    </source>
</evidence>
<dbReference type="SMART" id="SM00471">
    <property type="entry name" value="HDc"/>
    <property type="match status" value="1"/>
</dbReference>
<organism evidence="10 11">
    <name type="scientific">Magnetovibrio blakemorei</name>
    <dbReference type="NCBI Taxonomy" id="28181"/>
    <lineage>
        <taxon>Bacteria</taxon>
        <taxon>Pseudomonadati</taxon>
        <taxon>Pseudomonadota</taxon>
        <taxon>Alphaproteobacteria</taxon>
        <taxon>Rhodospirillales</taxon>
        <taxon>Magnetovibrionaceae</taxon>
        <taxon>Magnetovibrio</taxon>
    </lineage>
</organism>
<dbReference type="CDD" id="cd05401">
    <property type="entry name" value="NT_GlnE_GlnD_like"/>
    <property type="match status" value="1"/>
</dbReference>
<dbReference type="InterPro" id="IPR013546">
    <property type="entry name" value="PII_UdlTrfase/GS_AdlTrfase"/>
</dbReference>
<dbReference type="NCBIfam" id="TIGR01693">
    <property type="entry name" value="UTase_glnD"/>
    <property type="match status" value="1"/>
</dbReference>
<evidence type="ECO:0000313" key="11">
    <source>
        <dbReference type="Proteomes" id="UP000095347"/>
    </source>
</evidence>
<dbReference type="GO" id="GO:0008773">
    <property type="term" value="F:[protein-PII] uridylyltransferase activity"/>
    <property type="evidence" value="ECO:0007669"/>
    <property type="project" value="UniProtKB-UniRule"/>
</dbReference>
<dbReference type="Pfam" id="PF24931">
    <property type="entry name" value="ACT_ACR9_3rd"/>
    <property type="match status" value="1"/>
</dbReference>
<dbReference type="InterPro" id="IPR002912">
    <property type="entry name" value="ACT_dom"/>
</dbReference>
<comment type="catalytic activity">
    <reaction evidence="7">
        <text>[protein-PII]-L-tyrosine + UTP = [protein-PII]-uridylyl-L-tyrosine + diphosphate</text>
        <dbReference type="Rhea" id="RHEA:13673"/>
        <dbReference type="Rhea" id="RHEA-COMP:12147"/>
        <dbReference type="Rhea" id="RHEA-COMP:12148"/>
        <dbReference type="ChEBI" id="CHEBI:33019"/>
        <dbReference type="ChEBI" id="CHEBI:46398"/>
        <dbReference type="ChEBI" id="CHEBI:46858"/>
        <dbReference type="ChEBI" id="CHEBI:90602"/>
        <dbReference type="EC" id="2.7.7.59"/>
    </reaction>
</comment>
<reference evidence="11" key="1">
    <citation type="submission" date="2016-07" db="EMBL/GenBank/DDBJ databases">
        <authorList>
            <person name="Florea S."/>
            <person name="Webb J.S."/>
            <person name="Jaromczyk J."/>
            <person name="Schardl C.L."/>
        </authorList>
    </citation>
    <scope>NUCLEOTIDE SEQUENCE [LARGE SCALE GENOMIC DNA]</scope>
    <source>
        <strain evidence="11">MV-1</strain>
    </source>
</reference>
<evidence type="ECO:0000256" key="7">
    <source>
        <dbReference type="HAMAP-Rule" id="MF_00277"/>
    </source>
</evidence>
<dbReference type="InterPro" id="IPR043519">
    <property type="entry name" value="NT_sf"/>
</dbReference>
<keyword evidence="5 7" id="KW-0460">Magnesium</keyword>
<gene>
    <name evidence="7" type="primary">glnD</name>
    <name evidence="10" type="ORF">BEN30_16785</name>
</gene>
<dbReference type="STRING" id="28181.BEN30_16785"/>
<proteinExistence type="inferred from homology"/>
<dbReference type="PROSITE" id="PS51671">
    <property type="entry name" value="ACT"/>
    <property type="match status" value="2"/>
</dbReference>
<dbReference type="SUPFAM" id="SSF81891">
    <property type="entry name" value="Poly A polymerase C-terminal region-like"/>
    <property type="match status" value="1"/>
</dbReference>
<feature type="domain" description="ACT" evidence="8">
    <location>
        <begin position="730"/>
        <end position="807"/>
    </location>
</feature>
<comment type="catalytic activity">
    <reaction evidence="7">
        <text>[protein-PII]-uridylyl-L-tyrosine + H2O = [protein-PII]-L-tyrosine + UMP + H(+)</text>
        <dbReference type="Rhea" id="RHEA:48600"/>
        <dbReference type="Rhea" id="RHEA-COMP:12147"/>
        <dbReference type="Rhea" id="RHEA-COMP:12148"/>
        <dbReference type="ChEBI" id="CHEBI:15377"/>
        <dbReference type="ChEBI" id="CHEBI:15378"/>
        <dbReference type="ChEBI" id="CHEBI:46858"/>
        <dbReference type="ChEBI" id="CHEBI:57865"/>
        <dbReference type="ChEBI" id="CHEBI:90602"/>
    </reaction>
</comment>
<dbReference type="PANTHER" id="PTHR47320">
    <property type="entry name" value="BIFUNCTIONAL URIDYLYLTRANSFERASE/URIDYLYL-REMOVING ENZYME"/>
    <property type="match status" value="1"/>
</dbReference>
<dbReference type="EC" id="3.1.4.-" evidence="7"/>
<dbReference type="PIRSF" id="PIRSF006288">
    <property type="entry name" value="PII_uridyltransf"/>
    <property type="match status" value="1"/>
</dbReference>
<dbReference type="PANTHER" id="PTHR47320:SF1">
    <property type="entry name" value="BIFUNCTIONAL URIDYLYLTRANSFERASE_URIDYLYL-REMOVING ENZYME"/>
    <property type="match status" value="1"/>
</dbReference>
<evidence type="ECO:0000256" key="4">
    <source>
        <dbReference type="ARBA" id="ARBA00022801"/>
    </source>
</evidence>
<keyword evidence="4 7" id="KW-0378">Hydrolase</keyword>
<dbReference type="Pfam" id="PF08335">
    <property type="entry name" value="GlnD_UR_UTase"/>
    <property type="match status" value="1"/>
</dbReference>
<comment type="similarity">
    <text evidence="7">Belongs to the GlnD family.</text>
</comment>
<protein>
    <recommendedName>
        <fullName evidence="7">Bifunctional uridylyltransferase/uridylyl-removing enzyme</fullName>
        <shortName evidence="7">UTase/UR</shortName>
    </recommendedName>
    <alternativeName>
        <fullName evidence="7">Bifunctional [protein-PII] modification enzyme</fullName>
    </alternativeName>
    <alternativeName>
        <fullName evidence="7">Bifunctional nitrogen sensor protein</fullName>
    </alternativeName>
    <domain>
        <recommendedName>
            <fullName evidence="7">[Protein-PII] uridylyltransferase</fullName>
            <shortName evidence="7">PII uridylyltransferase</shortName>
            <shortName evidence="7">UTase</shortName>
            <ecNumber evidence="7">2.7.7.59</ecNumber>
        </recommendedName>
    </domain>
    <domain>
        <recommendedName>
            <fullName evidence="7">[Protein-PII]-UMP uridylyl-removing enzyme</fullName>
            <shortName evidence="7">UR</shortName>
            <ecNumber evidence="7">3.1.4.-</ecNumber>
        </recommendedName>
    </domain>
</protein>
<evidence type="ECO:0000259" key="9">
    <source>
        <dbReference type="PROSITE" id="PS51831"/>
    </source>
</evidence>
<evidence type="ECO:0000256" key="5">
    <source>
        <dbReference type="ARBA" id="ARBA00022842"/>
    </source>
</evidence>
<name>A0A1E5Q3K4_9PROT</name>
<evidence type="ECO:0000313" key="10">
    <source>
        <dbReference type="EMBL" id="OEJ64333.1"/>
    </source>
</evidence>
<dbReference type="AlphaFoldDB" id="A0A1E5Q3K4"/>
<feature type="domain" description="HD" evidence="9">
    <location>
        <begin position="490"/>
        <end position="612"/>
    </location>
</feature>
<evidence type="ECO:0000256" key="1">
    <source>
        <dbReference type="ARBA" id="ARBA00022679"/>
    </source>
</evidence>
<dbReference type="GO" id="GO:0008081">
    <property type="term" value="F:phosphoric diester hydrolase activity"/>
    <property type="evidence" value="ECO:0007669"/>
    <property type="project" value="UniProtKB-UniRule"/>
</dbReference>
<dbReference type="SUPFAM" id="SSF55021">
    <property type="entry name" value="ACT-like"/>
    <property type="match status" value="2"/>
</dbReference>
<dbReference type="EC" id="2.7.7.59" evidence="7"/>
<keyword evidence="1 7" id="KW-0808">Transferase</keyword>